<feature type="region of interest" description="Disordered" evidence="1">
    <location>
        <begin position="1"/>
        <end position="20"/>
    </location>
</feature>
<protein>
    <submittedName>
        <fullName evidence="2">Terminase small subunit</fullName>
    </submittedName>
</protein>
<reference evidence="2" key="1">
    <citation type="journal article" date="2021" name="Proc. Natl. Acad. Sci. U.S.A.">
        <title>A Catalog of Tens of Thousands of Viruses from Human Metagenomes Reveals Hidden Associations with Chronic Diseases.</title>
        <authorList>
            <person name="Tisza M.J."/>
            <person name="Buck C.B."/>
        </authorList>
    </citation>
    <scope>NUCLEOTIDE SEQUENCE</scope>
    <source>
        <strain evidence="2">CtQJR51</strain>
    </source>
</reference>
<sequence length="175" mass="18871">MGQTEENVGCPESESIASERDRLRTMEMAGQLECGEKCGKTATVEAGLGKVGLKSDIWRETAKIGQVERELGCRGTVPAGENEQKSDTRREIEEIGQVEREPGCRGSPPAAVADAEEVLAALTRILRGEEEAKTSEVLRAAELLGKQYGLFGDREGTPTEAPKIVMDVPGRGEKK</sequence>
<name>A0A8S5M3I9_9CAUD</name>
<dbReference type="EMBL" id="BK014807">
    <property type="protein sequence ID" value="DAD76721.1"/>
    <property type="molecule type" value="Genomic_DNA"/>
</dbReference>
<organism evidence="2">
    <name type="scientific">Siphoviridae sp. ctQJR51</name>
    <dbReference type="NCBI Taxonomy" id="2826327"/>
    <lineage>
        <taxon>Viruses</taxon>
        <taxon>Duplodnaviria</taxon>
        <taxon>Heunggongvirae</taxon>
        <taxon>Uroviricota</taxon>
        <taxon>Caudoviricetes</taxon>
    </lineage>
</organism>
<proteinExistence type="predicted"/>
<feature type="region of interest" description="Disordered" evidence="1">
    <location>
        <begin position="150"/>
        <end position="175"/>
    </location>
</feature>
<evidence type="ECO:0000313" key="2">
    <source>
        <dbReference type="EMBL" id="DAD76712.1"/>
    </source>
</evidence>
<accession>A0A8S5M3I9</accession>
<evidence type="ECO:0000256" key="1">
    <source>
        <dbReference type="SAM" id="MobiDB-lite"/>
    </source>
</evidence>
<dbReference type="EMBL" id="BK014807">
    <property type="protein sequence ID" value="DAD76712.1"/>
    <property type="molecule type" value="Genomic_DNA"/>
</dbReference>